<dbReference type="AlphaFoldDB" id="A0A556MYS8"/>
<comment type="cofactor">
    <cofactor evidence="14 16">
        <name>[4Fe-4S] cluster</name>
        <dbReference type="ChEBI" id="CHEBI:49883"/>
    </cofactor>
    <text evidence="14 16">Binds 1 [4Fe-4S] cluster. The cluster is coordinated with 3 cysteines and an exchangeable S-adenosyl-L-methionine.</text>
</comment>
<evidence type="ECO:0000256" key="4">
    <source>
        <dbReference type="ARBA" id="ARBA00011245"/>
    </source>
</evidence>
<dbReference type="InterPro" id="IPR004558">
    <property type="entry name" value="Coprogen_oxidase_HemN"/>
</dbReference>
<dbReference type="Gene3D" id="3.20.20.70">
    <property type="entry name" value="Aldolase class I"/>
    <property type="match status" value="1"/>
</dbReference>
<evidence type="ECO:0000313" key="19">
    <source>
        <dbReference type="Proteomes" id="UP000316008"/>
    </source>
</evidence>
<dbReference type="EC" id="1.3.98.3" evidence="14"/>
<feature type="binding site" evidence="15">
    <location>
        <position position="209"/>
    </location>
    <ligand>
        <name>S-adenosyl-L-methionine</name>
        <dbReference type="ChEBI" id="CHEBI:59789"/>
        <label>2</label>
    </ligand>
</feature>
<feature type="binding site" evidence="16">
    <location>
        <position position="61"/>
    </location>
    <ligand>
        <name>[4Fe-4S] cluster</name>
        <dbReference type="ChEBI" id="CHEBI:49883"/>
        <note>4Fe-4S-S-AdoMet</note>
    </ligand>
</feature>
<evidence type="ECO:0000256" key="2">
    <source>
        <dbReference type="ARBA" id="ARBA00004785"/>
    </source>
</evidence>
<dbReference type="GO" id="GO:0051989">
    <property type="term" value="F:coproporphyrinogen dehydrogenase activity"/>
    <property type="evidence" value="ECO:0007669"/>
    <property type="project" value="UniProtKB-EC"/>
</dbReference>
<comment type="catalytic activity">
    <reaction evidence="13 14">
        <text>coproporphyrinogen III + 2 S-adenosyl-L-methionine = protoporphyrinogen IX + 2 5'-deoxyadenosine + 2 L-methionine + 2 CO2</text>
        <dbReference type="Rhea" id="RHEA:15425"/>
        <dbReference type="ChEBI" id="CHEBI:16526"/>
        <dbReference type="ChEBI" id="CHEBI:17319"/>
        <dbReference type="ChEBI" id="CHEBI:57307"/>
        <dbReference type="ChEBI" id="CHEBI:57309"/>
        <dbReference type="ChEBI" id="CHEBI:57844"/>
        <dbReference type="ChEBI" id="CHEBI:59789"/>
        <dbReference type="EC" id="1.3.98.3"/>
    </reaction>
</comment>
<evidence type="ECO:0000256" key="16">
    <source>
        <dbReference type="PIRSR" id="PIRSR000167-2"/>
    </source>
</evidence>
<feature type="binding site" evidence="16">
    <location>
        <position position="65"/>
    </location>
    <ligand>
        <name>[4Fe-4S] cluster</name>
        <dbReference type="ChEBI" id="CHEBI:49883"/>
        <note>4Fe-4S-S-AdoMet</note>
    </ligand>
</feature>
<evidence type="ECO:0000256" key="6">
    <source>
        <dbReference type="ARBA" id="ARBA00022490"/>
    </source>
</evidence>
<feature type="binding site" evidence="15">
    <location>
        <position position="243"/>
    </location>
    <ligand>
        <name>S-adenosyl-L-methionine</name>
        <dbReference type="ChEBI" id="CHEBI:59789"/>
        <label>2</label>
    </ligand>
</feature>
<comment type="subunit">
    <text evidence="4">Monomer.</text>
</comment>
<dbReference type="PROSITE" id="PS51918">
    <property type="entry name" value="RADICAL_SAM"/>
    <property type="match status" value="1"/>
</dbReference>
<proteinExistence type="inferred from homology"/>
<evidence type="ECO:0000256" key="5">
    <source>
        <dbReference type="ARBA" id="ARBA00022485"/>
    </source>
</evidence>
<keyword evidence="9 14" id="KW-0560">Oxidoreductase</keyword>
<sequence>MTDTGLIAKYNIPGPRYTSYPTVPYWNVPQWEADQWCELIRVSQHDDRSKRLALYIHLPYCDSLCTFCGCHKHITTNHAVEKRYIDAVLREWELLSASLDKGSLIHELHLGGGTPTFFAPEELNRLIDGIRNLFPFTPEAELSFEAHPNSTSFEHLQALHRQGFRRVSFGIQDYDQVVQKAIHRVQSFELVTACHQMAKNVGFNAISHDLVYGLPKQTLAGFQDTVQRTLELKPERISLYSYAHVPWIKGTGQRGYSESDLPEPNLKREIYELSKQLLVANGYLEIGMDHFALPDDSLAKATREKKLHRNFMGYTPNASNLLIGLGMSAISECTFGFAQNEKTTERYLQLIESDRLPITRGHHMSAMDVEIRRHILNLMCHFETELPKDTLLSRLELELQLSELVSDGLVAWDGDTIRVLPKGIPFVRNCCMAFDAYLKDQHAVKRFSMTI</sequence>
<dbReference type="Gene3D" id="1.10.10.920">
    <property type="match status" value="1"/>
</dbReference>
<name>A0A556MYS8_9FLAO</name>
<comment type="pathway">
    <text evidence="2 14">Porphyrin-containing compound metabolism; protoporphyrin-IX biosynthesis; protoporphyrinogen-IX from coproporphyrinogen-III (AdoMet route): step 1/1.</text>
</comment>
<evidence type="ECO:0000256" key="9">
    <source>
        <dbReference type="ARBA" id="ARBA00023002"/>
    </source>
</evidence>
<dbReference type="GO" id="GO:0005737">
    <property type="term" value="C:cytoplasm"/>
    <property type="evidence" value="ECO:0007669"/>
    <property type="project" value="UniProtKB-SubCell"/>
</dbReference>
<evidence type="ECO:0000256" key="14">
    <source>
        <dbReference type="PIRNR" id="PIRNR000167"/>
    </source>
</evidence>
<evidence type="ECO:0000256" key="15">
    <source>
        <dbReference type="PIRSR" id="PIRSR000167-1"/>
    </source>
</evidence>
<dbReference type="SMART" id="SM00729">
    <property type="entry name" value="Elp3"/>
    <property type="match status" value="1"/>
</dbReference>
<organism evidence="18 19">
    <name type="scientific">Fluviicola chungangensis</name>
    <dbReference type="NCBI Taxonomy" id="2597671"/>
    <lineage>
        <taxon>Bacteria</taxon>
        <taxon>Pseudomonadati</taxon>
        <taxon>Bacteroidota</taxon>
        <taxon>Flavobacteriia</taxon>
        <taxon>Flavobacteriales</taxon>
        <taxon>Crocinitomicaceae</taxon>
        <taxon>Fluviicola</taxon>
    </lineage>
</organism>
<feature type="binding site" evidence="15">
    <location>
        <position position="145"/>
    </location>
    <ligand>
        <name>S-adenosyl-L-methionine</name>
        <dbReference type="ChEBI" id="CHEBI:59789"/>
        <label>1</label>
    </ligand>
</feature>
<evidence type="ECO:0000256" key="3">
    <source>
        <dbReference type="ARBA" id="ARBA00005493"/>
    </source>
</evidence>
<feature type="domain" description="Radical SAM core" evidence="17">
    <location>
        <begin position="46"/>
        <end position="284"/>
    </location>
</feature>
<dbReference type="EMBL" id="VLPL01000004">
    <property type="protein sequence ID" value="TSJ44949.1"/>
    <property type="molecule type" value="Genomic_DNA"/>
</dbReference>
<dbReference type="UniPathway" id="UPA00251">
    <property type="reaction ID" value="UER00323"/>
</dbReference>
<feature type="binding site" evidence="15">
    <location>
        <position position="55"/>
    </location>
    <ligand>
        <name>S-adenosyl-L-methionine</name>
        <dbReference type="ChEBI" id="CHEBI:59789"/>
        <label>1</label>
    </ligand>
</feature>
<comment type="subcellular location">
    <subcellularLocation>
        <location evidence="1 14">Cytoplasm</location>
    </subcellularLocation>
</comment>
<dbReference type="Pfam" id="PF04055">
    <property type="entry name" value="Radical_SAM"/>
    <property type="match status" value="1"/>
</dbReference>
<keyword evidence="7 14" id="KW-0949">S-adenosyl-L-methionine</keyword>
<feature type="binding site" evidence="16">
    <location>
        <position position="68"/>
    </location>
    <ligand>
        <name>[4Fe-4S] cluster</name>
        <dbReference type="ChEBI" id="CHEBI:49883"/>
        <note>4Fe-4S-S-AdoMet</note>
    </ligand>
</feature>
<keyword evidence="6 14" id="KW-0963">Cytoplasm</keyword>
<dbReference type="InterPro" id="IPR013785">
    <property type="entry name" value="Aldolase_TIM"/>
</dbReference>
<dbReference type="InterPro" id="IPR007197">
    <property type="entry name" value="rSAM"/>
</dbReference>
<dbReference type="SFLD" id="SFLDG01065">
    <property type="entry name" value="anaerobic_coproporphyrinogen-I"/>
    <property type="match status" value="1"/>
</dbReference>
<dbReference type="InterPro" id="IPR006638">
    <property type="entry name" value="Elp3/MiaA/NifB-like_rSAM"/>
</dbReference>
<evidence type="ECO:0000256" key="10">
    <source>
        <dbReference type="ARBA" id="ARBA00023004"/>
    </source>
</evidence>
<accession>A0A556MYS8</accession>
<keyword evidence="11 14" id="KW-0411">Iron-sulfur</keyword>
<dbReference type="GO" id="GO:0046872">
    <property type="term" value="F:metal ion binding"/>
    <property type="evidence" value="ECO:0007669"/>
    <property type="project" value="UniProtKB-KW"/>
</dbReference>
<feature type="binding site" evidence="15">
    <location>
        <position position="330"/>
    </location>
    <ligand>
        <name>S-adenosyl-L-methionine</name>
        <dbReference type="ChEBI" id="CHEBI:59789"/>
        <label>1</label>
    </ligand>
</feature>
<dbReference type="PIRSF" id="PIRSF000167">
    <property type="entry name" value="HemN"/>
    <property type="match status" value="1"/>
</dbReference>
<dbReference type="GO" id="GO:0004109">
    <property type="term" value="F:coproporphyrinogen oxidase activity"/>
    <property type="evidence" value="ECO:0007669"/>
    <property type="project" value="InterPro"/>
</dbReference>
<keyword evidence="10 14" id="KW-0408">Iron</keyword>
<keyword evidence="12 14" id="KW-0627">Porphyrin biosynthesis</keyword>
<evidence type="ECO:0000256" key="13">
    <source>
        <dbReference type="ARBA" id="ARBA00048321"/>
    </source>
</evidence>
<evidence type="ECO:0000256" key="8">
    <source>
        <dbReference type="ARBA" id="ARBA00022723"/>
    </source>
</evidence>
<evidence type="ECO:0000256" key="12">
    <source>
        <dbReference type="ARBA" id="ARBA00023244"/>
    </source>
</evidence>
<evidence type="ECO:0000256" key="7">
    <source>
        <dbReference type="ARBA" id="ARBA00022691"/>
    </source>
</evidence>
<keyword evidence="5 14" id="KW-0004">4Fe-4S</keyword>
<dbReference type="PANTHER" id="PTHR13932">
    <property type="entry name" value="COPROPORPHYRINIGEN III OXIDASE"/>
    <property type="match status" value="1"/>
</dbReference>
<gene>
    <name evidence="18" type="primary">hemN</name>
    <name evidence="18" type="ORF">FO442_10155</name>
</gene>
<keyword evidence="8 14" id="KW-0479">Metal-binding</keyword>
<evidence type="ECO:0000259" key="17">
    <source>
        <dbReference type="PROSITE" id="PS51918"/>
    </source>
</evidence>
<dbReference type="SFLD" id="SFLDS00029">
    <property type="entry name" value="Radical_SAM"/>
    <property type="match status" value="1"/>
</dbReference>
<feature type="binding site" evidence="15">
    <location>
        <position position="172"/>
    </location>
    <ligand>
        <name>S-adenosyl-L-methionine</name>
        <dbReference type="ChEBI" id="CHEBI:59789"/>
        <label>2</label>
    </ligand>
</feature>
<dbReference type="OrthoDB" id="9808022at2"/>
<dbReference type="GO" id="GO:0006782">
    <property type="term" value="P:protoporphyrinogen IX biosynthetic process"/>
    <property type="evidence" value="ECO:0007669"/>
    <property type="project" value="UniProtKB-UniPathway"/>
</dbReference>
<dbReference type="RefSeq" id="WP_144333071.1">
    <property type="nucleotide sequence ID" value="NZ_VLPL01000004.1"/>
</dbReference>
<dbReference type="NCBIfam" id="TIGR00538">
    <property type="entry name" value="hemN"/>
    <property type="match status" value="1"/>
</dbReference>
<comment type="caution">
    <text evidence="18">The sequence shown here is derived from an EMBL/GenBank/DDBJ whole genome shotgun (WGS) entry which is preliminary data.</text>
</comment>
<feature type="binding site" evidence="15">
    <location>
        <begin position="67"/>
        <end position="69"/>
    </location>
    <ligand>
        <name>S-adenosyl-L-methionine</name>
        <dbReference type="ChEBI" id="CHEBI:59789"/>
        <label>2</label>
    </ligand>
</feature>
<reference evidence="18 19" key="1">
    <citation type="submission" date="2019-07" db="EMBL/GenBank/DDBJ databases">
        <authorList>
            <person name="Huq M.A."/>
        </authorList>
    </citation>
    <scope>NUCLEOTIDE SEQUENCE [LARGE SCALE GENOMIC DNA]</scope>
    <source>
        <strain evidence="18 19">MAH-3</strain>
    </source>
</reference>
<dbReference type="SUPFAM" id="SSF102114">
    <property type="entry name" value="Radical SAM enzymes"/>
    <property type="match status" value="1"/>
</dbReference>
<dbReference type="PANTHER" id="PTHR13932:SF6">
    <property type="entry name" value="OXYGEN-INDEPENDENT COPROPORPHYRINOGEN III OXIDASE"/>
    <property type="match status" value="1"/>
</dbReference>
<feature type="binding site" evidence="15">
    <location>
        <begin position="113"/>
        <end position="114"/>
    </location>
    <ligand>
        <name>S-adenosyl-L-methionine</name>
        <dbReference type="ChEBI" id="CHEBI:59789"/>
        <label>2</label>
    </ligand>
</feature>
<dbReference type="Proteomes" id="UP000316008">
    <property type="component" value="Unassembled WGS sequence"/>
</dbReference>
<feature type="binding site" evidence="15">
    <location>
        <position position="112"/>
    </location>
    <ligand>
        <name>S-adenosyl-L-methionine</name>
        <dbReference type="ChEBI" id="CHEBI:59789"/>
        <label>1</label>
    </ligand>
</feature>
<evidence type="ECO:0000256" key="11">
    <source>
        <dbReference type="ARBA" id="ARBA00023014"/>
    </source>
</evidence>
<dbReference type="GO" id="GO:0051539">
    <property type="term" value="F:4 iron, 4 sulfur cluster binding"/>
    <property type="evidence" value="ECO:0007669"/>
    <property type="project" value="UniProtKB-KW"/>
</dbReference>
<evidence type="ECO:0000313" key="18">
    <source>
        <dbReference type="EMBL" id="TSJ44949.1"/>
    </source>
</evidence>
<dbReference type="InterPro" id="IPR034505">
    <property type="entry name" value="Coproporphyrinogen-III_oxidase"/>
</dbReference>
<protein>
    <recommendedName>
        <fullName evidence="14">Coproporphyrinogen-III oxidase</fullName>
        <ecNumber evidence="14">1.3.98.3</ecNumber>
    </recommendedName>
</protein>
<evidence type="ECO:0000256" key="1">
    <source>
        <dbReference type="ARBA" id="ARBA00004496"/>
    </source>
</evidence>
<feature type="binding site" evidence="15">
    <location>
        <position position="184"/>
    </location>
    <ligand>
        <name>S-adenosyl-L-methionine</name>
        <dbReference type="ChEBI" id="CHEBI:59789"/>
        <label>2</label>
    </ligand>
</feature>
<comment type="similarity">
    <text evidence="3 14">Belongs to the anaerobic coproporphyrinogen-III oxidase family.</text>
</comment>
<keyword evidence="19" id="KW-1185">Reference proteome</keyword>
<dbReference type="InterPro" id="IPR058240">
    <property type="entry name" value="rSAM_sf"/>
</dbReference>